<name>A0A6J7ARL3_9ZZZZ</name>
<organism evidence="1">
    <name type="scientific">freshwater metagenome</name>
    <dbReference type="NCBI Taxonomy" id="449393"/>
    <lineage>
        <taxon>unclassified sequences</taxon>
        <taxon>metagenomes</taxon>
        <taxon>ecological metagenomes</taxon>
    </lineage>
</organism>
<dbReference type="AlphaFoldDB" id="A0A6J7ARL3"/>
<protein>
    <submittedName>
        <fullName evidence="1">Unannotated protein</fullName>
    </submittedName>
</protein>
<accession>A0A6J7ARL3</accession>
<proteinExistence type="predicted"/>
<gene>
    <name evidence="1" type="ORF">UFOPK3204_01775</name>
</gene>
<reference evidence="1" key="1">
    <citation type="submission" date="2020-05" db="EMBL/GenBank/DDBJ databases">
        <authorList>
            <person name="Chiriac C."/>
            <person name="Salcher M."/>
            <person name="Ghai R."/>
            <person name="Kavagutti S V."/>
        </authorList>
    </citation>
    <scope>NUCLEOTIDE SEQUENCE</scope>
</reference>
<dbReference type="EMBL" id="CAFABK010000138">
    <property type="protein sequence ID" value="CAB4835465.1"/>
    <property type="molecule type" value="Genomic_DNA"/>
</dbReference>
<sequence>MNGADFIIGTPNQGEFLEVAQCGFGGAAGGVVQIFNNGPGDLLGQCWQLDRLSGDHRQHVDGQGIEGI</sequence>
<evidence type="ECO:0000313" key="1">
    <source>
        <dbReference type="EMBL" id="CAB4835465.1"/>
    </source>
</evidence>